<evidence type="ECO:0000256" key="1">
    <source>
        <dbReference type="SAM" id="SignalP"/>
    </source>
</evidence>
<dbReference type="Pfam" id="PF05535">
    <property type="entry name" value="Chromadorea_ALT"/>
    <property type="match status" value="1"/>
</dbReference>
<reference evidence="3" key="1">
    <citation type="submission" date="2013-10" db="EMBL/GenBank/DDBJ databases">
        <title>Genome sequencing of Onchocerca volvulus.</title>
        <authorList>
            <person name="Cotton J."/>
            <person name="Tsai J."/>
            <person name="Stanley E."/>
            <person name="Tracey A."/>
            <person name="Holroyd N."/>
            <person name="Lustigman S."/>
            <person name="Berriman M."/>
        </authorList>
    </citation>
    <scope>NUCLEOTIDE SEQUENCE</scope>
</reference>
<dbReference type="EnsemblMetazoa" id="OVOC11669.1">
    <property type="protein sequence ID" value="OVOC11669.1"/>
    <property type="gene ID" value="WBGene00248478"/>
</dbReference>
<name>A0A8R1XMJ5_ONCVO</name>
<accession>A0A8R1XMJ5</accession>
<reference evidence="2" key="2">
    <citation type="submission" date="2022-06" db="UniProtKB">
        <authorList>
            <consortium name="EnsemblMetazoa"/>
        </authorList>
    </citation>
    <scope>IDENTIFICATION</scope>
</reference>
<feature type="signal peptide" evidence="1">
    <location>
        <begin position="1"/>
        <end position="18"/>
    </location>
</feature>
<keyword evidence="3" id="KW-1185">Reference proteome</keyword>
<dbReference type="OMA" id="NEMPANY"/>
<dbReference type="InterPro" id="IPR008451">
    <property type="entry name" value="Chromadorea_ALT"/>
</dbReference>
<sequence>MKVLAQLLVVFSLRLLFAELQLTDLLKTDSIFGHFKWNIAKTLCSDTDMNKNTTRKMPTNYYGATFLNTDGIHKRCISHVDCYDMREPISWCRLNKHQNWTDKGCYCDPLLRACIIERLTMLGPISIIRNYAYCTPKASWYCP</sequence>
<feature type="chain" id="PRO_5035746580" evidence="1">
    <location>
        <begin position="19"/>
        <end position="143"/>
    </location>
</feature>
<dbReference type="AlphaFoldDB" id="A0A8R1XMJ5"/>
<organism evidence="2 3">
    <name type="scientific">Onchocerca volvulus</name>
    <dbReference type="NCBI Taxonomy" id="6282"/>
    <lineage>
        <taxon>Eukaryota</taxon>
        <taxon>Metazoa</taxon>
        <taxon>Ecdysozoa</taxon>
        <taxon>Nematoda</taxon>
        <taxon>Chromadorea</taxon>
        <taxon>Rhabditida</taxon>
        <taxon>Spirurina</taxon>
        <taxon>Spiruromorpha</taxon>
        <taxon>Filarioidea</taxon>
        <taxon>Onchocercidae</taxon>
        <taxon>Onchocerca</taxon>
    </lineage>
</organism>
<keyword evidence="1" id="KW-0732">Signal</keyword>
<evidence type="ECO:0000313" key="2">
    <source>
        <dbReference type="EnsemblMetazoa" id="OVOC11669.1"/>
    </source>
</evidence>
<dbReference type="EMBL" id="CMVM020000002">
    <property type="status" value="NOT_ANNOTATED_CDS"/>
    <property type="molecule type" value="Genomic_DNA"/>
</dbReference>
<evidence type="ECO:0000313" key="3">
    <source>
        <dbReference type="Proteomes" id="UP000024404"/>
    </source>
</evidence>
<dbReference type="Proteomes" id="UP000024404">
    <property type="component" value="Unassembled WGS sequence"/>
</dbReference>
<protein>
    <submittedName>
        <fullName evidence="2">Uncharacterized protein</fullName>
    </submittedName>
</protein>
<proteinExistence type="predicted"/>